<evidence type="ECO:0000313" key="11">
    <source>
        <dbReference type="EMBL" id="EGJ51367.1"/>
    </source>
</evidence>
<dbReference type="HOGENOM" id="CLU_060744_1_0_7"/>
<organism evidence="11 12">
    <name type="scientific">Desulfocurvibacter africanus subsp. africanus str. Walvis Bay</name>
    <dbReference type="NCBI Taxonomy" id="690850"/>
    <lineage>
        <taxon>Bacteria</taxon>
        <taxon>Pseudomonadati</taxon>
        <taxon>Thermodesulfobacteriota</taxon>
        <taxon>Desulfovibrionia</taxon>
        <taxon>Desulfovibrionales</taxon>
        <taxon>Desulfovibrionaceae</taxon>
        <taxon>Desulfocurvibacter</taxon>
    </lineage>
</organism>
<dbReference type="KEGG" id="daf:Desaf_3069"/>
<name>F3Z2V9_DESAF</name>
<feature type="binding site" evidence="9">
    <location>
        <position position="231"/>
    </location>
    <ligand>
        <name>Zn(2+)</name>
        <dbReference type="ChEBI" id="CHEBI:29105"/>
        <note>catalytic</note>
    </ligand>
</feature>
<dbReference type="eggNOG" id="COG2173">
    <property type="taxonomic scope" value="Bacteria"/>
</dbReference>
<feature type="signal peptide" evidence="10">
    <location>
        <begin position="1"/>
        <end position="31"/>
    </location>
</feature>
<dbReference type="CDD" id="cd14840">
    <property type="entry name" value="D-Ala-D-Ala_dipeptidase_Aad"/>
    <property type="match status" value="1"/>
</dbReference>
<keyword evidence="12" id="KW-1185">Reference proteome</keyword>
<feature type="active site" description="Proton donor/acceptor" evidence="9">
    <location>
        <position position="228"/>
    </location>
</feature>
<evidence type="ECO:0000256" key="10">
    <source>
        <dbReference type="SAM" id="SignalP"/>
    </source>
</evidence>
<feature type="binding site" evidence="9">
    <location>
        <position position="157"/>
    </location>
    <ligand>
        <name>Zn(2+)</name>
        <dbReference type="ChEBI" id="CHEBI:29105"/>
        <note>catalytic</note>
    </ligand>
</feature>
<dbReference type="PANTHER" id="PTHR43126:SF2">
    <property type="entry name" value="D-ALANYL-D-ALANINE DIPEPTIDASE"/>
    <property type="match status" value="1"/>
</dbReference>
<dbReference type="GO" id="GO:0071555">
    <property type="term" value="P:cell wall organization"/>
    <property type="evidence" value="ECO:0007669"/>
    <property type="project" value="UniProtKB-KW"/>
</dbReference>
<feature type="chain" id="PRO_5003303332" description="D-alanyl-D-alanine dipeptidase" evidence="10">
    <location>
        <begin position="32"/>
        <end position="248"/>
    </location>
</feature>
<dbReference type="EMBL" id="CP003221">
    <property type="protein sequence ID" value="EGJ51367.1"/>
    <property type="molecule type" value="Genomic_DNA"/>
</dbReference>
<comment type="catalytic activity">
    <reaction evidence="1 9">
        <text>D-alanyl-D-alanine + H2O = 2 D-alanine</text>
        <dbReference type="Rhea" id="RHEA:20661"/>
        <dbReference type="ChEBI" id="CHEBI:15377"/>
        <dbReference type="ChEBI" id="CHEBI:57416"/>
        <dbReference type="ChEBI" id="CHEBI:57822"/>
        <dbReference type="EC" id="3.4.13.22"/>
    </reaction>
</comment>
<evidence type="ECO:0000256" key="8">
    <source>
        <dbReference type="ARBA" id="ARBA00023316"/>
    </source>
</evidence>
<keyword evidence="6 9" id="KW-0224">Dipeptidase</keyword>
<dbReference type="InterPro" id="IPR009045">
    <property type="entry name" value="Zn_M74/Hedgehog-like"/>
</dbReference>
<keyword evidence="10" id="KW-0732">Signal</keyword>
<dbReference type="GO" id="GO:0006508">
    <property type="term" value="P:proteolysis"/>
    <property type="evidence" value="ECO:0007669"/>
    <property type="project" value="UniProtKB-KW"/>
</dbReference>
<dbReference type="GO" id="GO:0160237">
    <property type="term" value="F:D-Ala-D-Ala dipeptidase activity"/>
    <property type="evidence" value="ECO:0007669"/>
    <property type="project" value="UniProtKB-EC"/>
</dbReference>
<evidence type="ECO:0000256" key="3">
    <source>
        <dbReference type="ARBA" id="ARBA00022723"/>
    </source>
</evidence>
<keyword evidence="7 9" id="KW-0482">Metalloprotease</keyword>
<dbReference type="EC" id="3.4.13.22" evidence="9"/>
<sequence precursor="true">MHTKKYTRRSALRIIGLASLACLANPLDAFAGSSPMHSPAAGGHTDGKGDIERRLIGQGLIDVQTTDPLLLVDLKYARSDNFMGENVYGDLRKCYLHPEPALMLKEAHARLHDRNPDLVLLLLDGVRPRSVQQRMWEMVKNTPMQPYVANPARGSMHNYGAAVDVTIARADGTPLDMGTGVDHFGMLAQPREEQRFLREGMLSPEQVANREILRNAMLEAGFQPLAIEWWHFNAFDKDTTRRRYAIIE</sequence>
<keyword evidence="8" id="KW-0961">Cell wall biogenesis/degradation</keyword>
<dbReference type="Proteomes" id="UP000007844">
    <property type="component" value="Chromosome"/>
</dbReference>
<dbReference type="Pfam" id="PF01427">
    <property type="entry name" value="Peptidase_M15"/>
    <property type="match status" value="1"/>
</dbReference>
<evidence type="ECO:0000256" key="7">
    <source>
        <dbReference type="ARBA" id="ARBA00023049"/>
    </source>
</evidence>
<evidence type="ECO:0000256" key="5">
    <source>
        <dbReference type="ARBA" id="ARBA00022833"/>
    </source>
</evidence>
<feature type="binding site" evidence="9">
    <location>
        <position position="164"/>
    </location>
    <ligand>
        <name>Zn(2+)</name>
        <dbReference type="ChEBI" id="CHEBI:29105"/>
        <note>catalytic</note>
    </ligand>
</feature>
<keyword evidence="3 9" id="KW-0479">Metal-binding</keyword>
<evidence type="ECO:0000256" key="1">
    <source>
        <dbReference type="ARBA" id="ARBA00001362"/>
    </source>
</evidence>
<keyword evidence="4 9" id="KW-0378">Hydrolase</keyword>
<dbReference type="GO" id="GO:0008237">
    <property type="term" value="F:metallopeptidase activity"/>
    <property type="evidence" value="ECO:0007669"/>
    <property type="project" value="UniProtKB-KW"/>
</dbReference>
<evidence type="ECO:0000256" key="4">
    <source>
        <dbReference type="ARBA" id="ARBA00022801"/>
    </source>
</evidence>
<evidence type="ECO:0000256" key="9">
    <source>
        <dbReference type="HAMAP-Rule" id="MF_01924"/>
    </source>
</evidence>
<dbReference type="PANTHER" id="PTHR43126">
    <property type="entry name" value="D-ALANYL-D-ALANINE DIPEPTIDASE"/>
    <property type="match status" value="1"/>
</dbReference>
<accession>F3Z2V9</accession>
<dbReference type="AlphaFoldDB" id="F3Z2V9"/>
<gene>
    <name evidence="11" type="ORF">Desaf_3069</name>
</gene>
<evidence type="ECO:0000256" key="2">
    <source>
        <dbReference type="ARBA" id="ARBA00022670"/>
    </source>
</evidence>
<comment type="cofactor">
    <cofactor evidence="9">
        <name>Zn(2+)</name>
        <dbReference type="ChEBI" id="CHEBI:29105"/>
    </cofactor>
    <text evidence="9">Binds 1 zinc ion per subunit.</text>
</comment>
<dbReference type="RefSeq" id="WP_014261013.1">
    <property type="nucleotide sequence ID" value="NC_016629.1"/>
</dbReference>
<dbReference type="SUPFAM" id="SSF55166">
    <property type="entry name" value="Hedgehog/DD-peptidase"/>
    <property type="match status" value="1"/>
</dbReference>
<comment type="similarity">
    <text evidence="9">Belongs to the peptidase M15D family.</text>
</comment>
<dbReference type="HAMAP" id="MF_01924">
    <property type="entry name" value="A_A_dipeptidase"/>
    <property type="match status" value="1"/>
</dbReference>
<evidence type="ECO:0000313" key="12">
    <source>
        <dbReference type="Proteomes" id="UP000007844"/>
    </source>
</evidence>
<keyword evidence="2 9" id="KW-0645">Protease</keyword>
<proteinExistence type="inferred from homology"/>
<dbReference type="STRING" id="690850.Desaf_3069"/>
<dbReference type="GO" id="GO:0008270">
    <property type="term" value="F:zinc ion binding"/>
    <property type="evidence" value="ECO:0007669"/>
    <property type="project" value="UniProtKB-UniRule"/>
</dbReference>
<dbReference type="InterPro" id="IPR000755">
    <property type="entry name" value="A_A_dipeptidase"/>
</dbReference>
<dbReference type="Gene3D" id="3.30.1380.10">
    <property type="match status" value="1"/>
</dbReference>
<reference evidence="11 12" key="1">
    <citation type="journal article" date="2011" name="J. Bacteriol.">
        <title>Genome sequence of the mercury-methylating and pleomorphic Desulfovibrio africanus Strain Walvis Bay.</title>
        <authorList>
            <person name="Brown S.D."/>
            <person name="Wall J.D."/>
            <person name="Kucken A.M."/>
            <person name="Gilmour C.C."/>
            <person name="Podar M."/>
            <person name="Brandt C.C."/>
            <person name="Teshima H."/>
            <person name="Detter J.C."/>
            <person name="Han C.S."/>
            <person name="Land M.L."/>
            <person name="Lucas S."/>
            <person name="Han J."/>
            <person name="Pennacchio L."/>
            <person name="Nolan M."/>
            <person name="Pitluck S."/>
            <person name="Woyke T."/>
            <person name="Goodwin L."/>
            <person name="Palumbo A.V."/>
            <person name="Elias D.A."/>
        </authorList>
    </citation>
    <scope>NUCLEOTIDE SEQUENCE [LARGE SCALE GENOMIC DNA]</scope>
    <source>
        <strain evidence="11 12">Walvis Bay</strain>
    </source>
</reference>
<protein>
    <recommendedName>
        <fullName evidence="9">D-alanyl-D-alanine dipeptidase</fullName>
        <shortName evidence="9">D-Ala-D-Ala dipeptidase</shortName>
        <ecNumber evidence="9">3.4.13.22</ecNumber>
    </recommendedName>
</protein>
<evidence type="ECO:0000256" key="6">
    <source>
        <dbReference type="ARBA" id="ARBA00022997"/>
    </source>
</evidence>
<feature type="site" description="Transition state stabilizer" evidence="9">
    <location>
        <position position="127"/>
    </location>
</feature>
<comment type="function">
    <text evidence="9">Catalyzes hydrolysis of the D-alanyl-D-alanine dipeptide.</text>
</comment>
<keyword evidence="5 9" id="KW-0862">Zinc</keyword>